<dbReference type="AlphaFoldDB" id="V4ANL6"/>
<dbReference type="SUPFAM" id="SSF51197">
    <property type="entry name" value="Clavaminate synthase-like"/>
    <property type="match status" value="1"/>
</dbReference>
<evidence type="ECO:0008006" key="7">
    <source>
        <dbReference type="Google" id="ProtNLM"/>
    </source>
</evidence>
<dbReference type="KEGG" id="lgi:LOTGIDRAFT_186972"/>
<keyword evidence="6" id="KW-1185">Reference proteome</keyword>
<dbReference type="OrthoDB" id="445007at2759"/>
<name>V4ANL6_LOTGI</name>
<comment type="cofactor">
    <cofactor evidence="1">
        <name>Fe cation</name>
        <dbReference type="ChEBI" id="CHEBI:24875"/>
    </cofactor>
</comment>
<dbReference type="PANTHER" id="PTHR20883">
    <property type="entry name" value="PHYTANOYL-COA DIOXYGENASE DOMAIN CONTAINING 1"/>
    <property type="match status" value="1"/>
</dbReference>
<evidence type="ECO:0000313" key="6">
    <source>
        <dbReference type="Proteomes" id="UP000030746"/>
    </source>
</evidence>
<protein>
    <recommendedName>
        <fullName evidence="7">Fe2OG dioxygenase domain-containing protein</fullName>
    </recommendedName>
</protein>
<accession>V4ANL6</accession>
<evidence type="ECO:0000256" key="1">
    <source>
        <dbReference type="ARBA" id="ARBA00001962"/>
    </source>
</evidence>
<evidence type="ECO:0000256" key="4">
    <source>
        <dbReference type="ARBA" id="ARBA00038356"/>
    </source>
</evidence>
<proteinExistence type="inferred from homology"/>
<dbReference type="PANTHER" id="PTHR20883:SF15">
    <property type="entry name" value="PHYTANOYL-COA DIOXYGENASE DOMAIN-CONTAINING PROTEIN 1"/>
    <property type="match status" value="1"/>
</dbReference>
<evidence type="ECO:0000313" key="5">
    <source>
        <dbReference type="EMBL" id="ESO98762.1"/>
    </source>
</evidence>
<dbReference type="EMBL" id="KB201205">
    <property type="protein sequence ID" value="ESO98762.1"/>
    <property type="molecule type" value="Genomic_DNA"/>
</dbReference>
<dbReference type="Proteomes" id="UP000030746">
    <property type="component" value="Unassembled WGS sequence"/>
</dbReference>
<sequence length="291" mass="33355">MSKLFDKEQFDKDGYAIIPDFLTEEEIQSLRSECWDIVEDMKPDEHCPSVFTTTDPDKHISNDYFISSGDKIRFFFEEGAIDEKGKLLVDKQKSLNKIGHALHTLSPPFRKVTFSEKVKNVVRHLELEDPVVCQSMYIFKQPGIGGEVSPHQDSTFLKTDPMKLYGLWIALEDATLENGCLWFIPGSHKNGLYGERRMIRNADAGPGKPHTIFTGKNTSYNEDDFIPGQVKKGTCVIIHGEVVHKSNNNKSDKSRHIYTFHVYDSKDTVYSKDNWLQPTEALPFPHLYTYQ</sequence>
<dbReference type="GO" id="GO:0046872">
    <property type="term" value="F:metal ion binding"/>
    <property type="evidence" value="ECO:0007669"/>
    <property type="project" value="UniProtKB-KW"/>
</dbReference>
<dbReference type="OMA" id="KYSEDNW"/>
<keyword evidence="2" id="KW-0479">Metal-binding</keyword>
<dbReference type="InterPro" id="IPR008775">
    <property type="entry name" value="Phytyl_CoA_dOase-like"/>
</dbReference>
<evidence type="ECO:0000256" key="3">
    <source>
        <dbReference type="ARBA" id="ARBA00023004"/>
    </source>
</evidence>
<dbReference type="Gene3D" id="2.60.120.620">
    <property type="entry name" value="q2cbj1_9rhob like domain"/>
    <property type="match status" value="1"/>
</dbReference>
<dbReference type="Pfam" id="PF05721">
    <property type="entry name" value="PhyH"/>
    <property type="match status" value="1"/>
</dbReference>
<gene>
    <name evidence="5" type="ORF">LOTGIDRAFT_186972</name>
</gene>
<organism evidence="5 6">
    <name type="scientific">Lottia gigantea</name>
    <name type="common">Giant owl limpet</name>
    <dbReference type="NCBI Taxonomy" id="225164"/>
    <lineage>
        <taxon>Eukaryota</taxon>
        <taxon>Metazoa</taxon>
        <taxon>Spiralia</taxon>
        <taxon>Lophotrochozoa</taxon>
        <taxon>Mollusca</taxon>
        <taxon>Gastropoda</taxon>
        <taxon>Patellogastropoda</taxon>
        <taxon>Lottioidea</taxon>
        <taxon>Lottiidae</taxon>
        <taxon>Lottia</taxon>
    </lineage>
</organism>
<keyword evidence="3" id="KW-0408">Iron</keyword>
<dbReference type="HOGENOM" id="CLU_048953_0_0_1"/>
<dbReference type="STRING" id="225164.V4ANL6"/>
<evidence type="ECO:0000256" key="2">
    <source>
        <dbReference type="ARBA" id="ARBA00022723"/>
    </source>
</evidence>
<dbReference type="RefSeq" id="XP_009050399.1">
    <property type="nucleotide sequence ID" value="XM_009052151.1"/>
</dbReference>
<reference evidence="5 6" key="1">
    <citation type="journal article" date="2013" name="Nature">
        <title>Insights into bilaterian evolution from three spiralian genomes.</title>
        <authorList>
            <person name="Simakov O."/>
            <person name="Marletaz F."/>
            <person name="Cho S.J."/>
            <person name="Edsinger-Gonzales E."/>
            <person name="Havlak P."/>
            <person name="Hellsten U."/>
            <person name="Kuo D.H."/>
            <person name="Larsson T."/>
            <person name="Lv J."/>
            <person name="Arendt D."/>
            <person name="Savage R."/>
            <person name="Osoegawa K."/>
            <person name="de Jong P."/>
            <person name="Grimwood J."/>
            <person name="Chapman J.A."/>
            <person name="Shapiro H."/>
            <person name="Aerts A."/>
            <person name="Otillar R.P."/>
            <person name="Terry A.Y."/>
            <person name="Boore J.L."/>
            <person name="Grigoriev I.V."/>
            <person name="Lindberg D.R."/>
            <person name="Seaver E.C."/>
            <person name="Weisblat D.A."/>
            <person name="Putnam N.H."/>
            <person name="Rokhsar D.S."/>
        </authorList>
    </citation>
    <scope>NUCLEOTIDE SEQUENCE [LARGE SCALE GENOMIC DNA]</scope>
</reference>
<dbReference type="CTD" id="20244725"/>
<comment type="similarity">
    <text evidence="4">Belongs to the PhyH family. PHYHD1 subfamily.</text>
</comment>
<dbReference type="GeneID" id="20244725"/>